<dbReference type="SUPFAM" id="SSF48452">
    <property type="entry name" value="TPR-like"/>
    <property type="match status" value="1"/>
</dbReference>
<feature type="coiled-coil region" evidence="3">
    <location>
        <begin position="333"/>
        <end position="369"/>
    </location>
</feature>
<dbReference type="EC" id="2.7.7.65" evidence="1"/>
<dbReference type="GO" id="GO:0052621">
    <property type="term" value="F:diguanylate cyclase activity"/>
    <property type="evidence" value="ECO:0007669"/>
    <property type="project" value="UniProtKB-EC"/>
</dbReference>
<comment type="catalytic activity">
    <reaction evidence="2">
        <text>2 GTP = 3',3'-c-di-GMP + 2 diphosphate</text>
        <dbReference type="Rhea" id="RHEA:24898"/>
        <dbReference type="ChEBI" id="CHEBI:33019"/>
        <dbReference type="ChEBI" id="CHEBI:37565"/>
        <dbReference type="ChEBI" id="CHEBI:58805"/>
        <dbReference type="EC" id="2.7.7.65"/>
    </reaction>
</comment>
<dbReference type="EMBL" id="CP058627">
    <property type="protein sequence ID" value="QLG88100.1"/>
    <property type="molecule type" value="Genomic_DNA"/>
</dbReference>
<dbReference type="InterPro" id="IPR000160">
    <property type="entry name" value="GGDEF_dom"/>
</dbReference>
<dbReference type="Gene3D" id="1.25.40.10">
    <property type="entry name" value="Tetratricopeptide repeat domain"/>
    <property type="match status" value="2"/>
</dbReference>
<sequence length="539" mass="60905">MKGIFSPSDLDQLLLQSSRDPQGTLNTLRGHLQPLHSIEYKNKINTIHGLALANLWKYDAAEKILNRTAKSLSKLGMTFGLALVLDELAAIYLIRGDINQAMMTWLNCLRFGIQHKDHTAIMRAHLGIGKTYYGIYDFNNAKRHHLAAIDVACMQPENPLSCEAYVCLGVDLIKLAQFESAYATLSIAKSLLYCTQYPNRSGCEIEIYFGMTLAAQDQINLAIDKFNSAIELATQDHYSWGLALAHLEKAKSLLTIKNHQQAIDELSKAEHYADLINSSLFRYQCYEMQYQIFKDTGDYELALERMQLFTQSALHKLDRDQKIRPSSTVIKLLNRLQEQLNFEHSKMENTELASRLKNHQALIRQLTERAETDPLTGLFNRRALDHRLEREIELSDIQQQPFSLLMLDIDHFKSINDVHSHQIGDKVLIQIALIIVSTCRQGEFVARYGGEEFTVLLPSATLEAACNVAERIRLNIAEFDWSSIKKGLNPITVSIGASCRQTAEAAESLLSRADALLYQAKHAGRNRVLGDHPQATTPH</sequence>
<dbReference type="FunFam" id="3.30.70.270:FF:000001">
    <property type="entry name" value="Diguanylate cyclase domain protein"/>
    <property type="match status" value="1"/>
</dbReference>
<dbReference type="InterPro" id="IPR043128">
    <property type="entry name" value="Rev_trsase/Diguanyl_cyclase"/>
</dbReference>
<dbReference type="CDD" id="cd01949">
    <property type="entry name" value="GGDEF"/>
    <property type="match status" value="1"/>
</dbReference>
<dbReference type="Proteomes" id="UP000509597">
    <property type="component" value="Chromosome"/>
</dbReference>
<evidence type="ECO:0000256" key="1">
    <source>
        <dbReference type="ARBA" id="ARBA00012528"/>
    </source>
</evidence>
<dbReference type="AlphaFoldDB" id="A0A7H9BH95"/>
<dbReference type="Gene3D" id="3.30.70.270">
    <property type="match status" value="1"/>
</dbReference>
<dbReference type="RefSeq" id="WP_179358179.1">
    <property type="nucleotide sequence ID" value="NZ_CP058627.1"/>
</dbReference>
<keyword evidence="3" id="KW-0175">Coiled coil</keyword>
<dbReference type="PANTHER" id="PTHR45138:SF9">
    <property type="entry name" value="DIGUANYLATE CYCLASE DGCM-RELATED"/>
    <property type="match status" value="1"/>
</dbReference>
<organism evidence="5 6">
    <name type="scientific">Chitinibacter bivalviorum</name>
    <dbReference type="NCBI Taxonomy" id="2739434"/>
    <lineage>
        <taxon>Bacteria</taxon>
        <taxon>Pseudomonadati</taxon>
        <taxon>Pseudomonadota</taxon>
        <taxon>Betaproteobacteria</taxon>
        <taxon>Neisseriales</taxon>
        <taxon>Chitinibacteraceae</taxon>
        <taxon>Chitinibacter</taxon>
    </lineage>
</organism>
<dbReference type="NCBIfam" id="TIGR00254">
    <property type="entry name" value="GGDEF"/>
    <property type="match status" value="1"/>
</dbReference>
<protein>
    <recommendedName>
        <fullName evidence="1">diguanylate cyclase</fullName>
        <ecNumber evidence="1">2.7.7.65</ecNumber>
    </recommendedName>
</protein>
<dbReference type="KEGG" id="chiz:HQ393_07435"/>
<evidence type="ECO:0000256" key="3">
    <source>
        <dbReference type="SAM" id="Coils"/>
    </source>
</evidence>
<dbReference type="PROSITE" id="PS50887">
    <property type="entry name" value="GGDEF"/>
    <property type="match status" value="1"/>
</dbReference>
<dbReference type="SMART" id="SM00267">
    <property type="entry name" value="GGDEF"/>
    <property type="match status" value="1"/>
</dbReference>
<dbReference type="Pfam" id="PF00990">
    <property type="entry name" value="GGDEF"/>
    <property type="match status" value="1"/>
</dbReference>
<dbReference type="PANTHER" id="PTHR45138">
    <property type="entry name" value="REGULATORY COMPONENTS OF SENSORY TRANSDUCTION SYSTEM"/>
    <property type="match status" value="1"/>
</dbReference>
<evidence type="ECO:0000259" key="4">
    <source>
        <dbReference type="PROSITE" id="PS50887"/>
    </source>
</evidence>
<keyword evidence="6" id="KW-1185">Reference proteome</keyword>
<dbReference type="InterPro" id="IPR029787">
    <property type="entry name" value="Nucleotide_cyclase"/>
</dbReference>
<evidence type="ECO:0000313" key="6">
    <source>
        <dbReference type="Proteomes" id="UP000509597"/>
    </source>
</evidence>
<evidence type="ECO:0000256" key="2">
    <source>
        <dbReference type="ARBA" id="ARBA00034247"/>
    </source>
</evidence>
<reference evidence="5 6" key="1">
    <citation type="submission" date="2020-07" db="EMBL/GenBank/DDBJ databases">
        <title>Complete genome sequence of Chitinibacter sp. 2T18.</title>
        <authorList>
            <person name="Bae J.-W."/>
            <person name="Choi J.-W."/>
        </authorList>
    </citation>
    <scope>NUCLEOTIDE SEQUENCE [LARGE SCALE GENOMIC DNA]</scope>
    <source>
        <strain evidence="5 6">2T18</strain>
    </source>
</reference>
<accession>A0A7H9BH95</accession>
<dbReference type="InterPro" id="IPR011990">
    <property type="entry name" value="TPR-like_helical_dom_sf"/>
</dbReference>
<feature type="domain" description="GGDEF" evidence="4">
    <location>
        <begin position="400"/>
        <end position="533"/>
    </location>
</feature>
<evidence type="ECO:0000313" key="5">
    <source>
        <dbReference type="EMBL" id="QLG88100.1"/>
    </source>
</evidence>
<name>A0A7H9BH95_9NEIS</name>
<gene>
    <name evidence="5" type="ORF">HQ393_07435</name>
</gene>
<proteinExistence type="predicted"/>
<dbReference type="InterPro" id="IPR050469">
    <property type="entry name" value="Diguanylate_Cyclase"/>
</dbReference>
<dbReference type="SUPFAM" id="SSF55073">
    <property type="entry name" value="Nucleotide cyclase"/>
    <property type="match status" value="1"/>
</dbReference>